<evidence type="ECO:0000313" key="1">
    <source>
        <dbReference type="EMBL" id="CAH8386231.1"/>
    </source>
</evidence>
<dbReference type="AlphaFoldDB" id="A0ABC8LQY9"/>
<protein>
    <submittedName>
        <fullName evidence="1">Uncharacterized protein</fullName>
    </submittedName>
</protein>
<keyword evidence="2" id="KW-1185">Reference proteome</keyword>
<accession>A0ABC8LQY9</accession>
<evidence type="ECO:0000313" key="2">
    <source>
        <dbReference type="Proteomes" id="UP001642260"/>
    </source>
</evidence>
<dbReference type="Proteomes" id="UP001642260">
    <property type="component" value="Unassembled WGS sequence"/>
</dbReference>
<proteinExistence type="predicted"/>
<sequence length="89" mass="10474">MLINILYGTALTSRFGDRPPYNVSIYLLLADKEHIEVNRWNERSEDLLKGLDWHDFVSLQNLRRLYLDKEGSLKVEIEFEVVPTTKYSS</sequence>
<reference evidence="1 2" key="1">
    <citation type="submission" date="2022-03" db="EMBL/GenBank/DDBJ databases">
        <authorList>
            <person name="Macdonald S."/>
            <person name="Ahmed S."/>
            <person name="Newling K."/>
        </authorList>
    </citation>
    <scope>NUCLEOTIDE SEQUENCE [LARGE SCALE GENOMIC DNA]</scope>
</reference>
<comment type="caution">
    <text evidence="1">The sequence shown here is derived from an EMBL/GenBank/DDBJ whole genome shotgun (WGS) entry which is preliminary data.</text>
</comment>
<name>A0ABC8LQY9_ERUVS</name>
<dbReference type="EMBL" id="CAKOAT010701820">
    <property type="protein sequence ID" value="CAH8386231.1"/>
    <property type="molecule type" value="Genomic_DNA"/>
</dbReference>
<gene>
    <name evidence="1" type="ORF">ERUC_LOCUS38714</name>
</gene>
<organism evidence="1 2">
    <name type="scientific">Eruca vesicaria subsp. sativa</name>
    <name type="common">Garden rocket</name>
    <name type="synonym">Eruca sativa</name>
    <dbReference type="NCBI Taxonomy" id="29727"/>
    <lineage>
        <taxon>Eukaryota</taxon>
        <taxon>Viridiplantae</taxon>
        <taxon>Streptophyta</taxon>
        <taxon>Embryophyta</taxon>
        <taxon>Tracheophyta</taxon>
        <taxon>Spermatophyta</taxon>
        <taxon>Magnoliopsida</taxon>
        <taxon>eudicotyledons</taxon>
        <taxon>Gunneridae</taxon>
        <taxon>Pentapetalae</taxon>
        <taxon>rosids</taxon>
        <taxon>malvids</taxon>
        <taxon>Brassicales</taxon>
        <taxon>Brassicaceae</taxon>
        <taxon>Brassiceae</taxon>
        <taxon>Eruca</taxon>
    </lineage>
</organism>